<evidence type="ECO:0000256" key="1">
    <source>
        <dbReference type="ARBA" id="ARBA00005306"/>
    </source>
</evidence>
<keyword evidence="3 10" id="KW-0436">Ligase</keyword>
<evidence type="ECO:0000256" key="9">
    <source>
        <dbReference type="ARBA" id="ARBA00047913"/>
    </source>
</evidence>
<comment type="similarity">
    <text evidence="1 10">Belongs to the GatB/GatE family. GatB subfamily.</text>
</comment>
<evidence type="ECO:0000256" key="2">
    <source>
        <dbReference type="ARBA" id="ARBA00011123"/>
    </source>
</evidence>
<dbReference type="Pfam" id="PF02934">
    <property type="entry name" value="GatB_N"/>
    <property type="match status" value="1"/>
</dbReference>
<dbReference type="GO" id="GO:0050567">
    <property type="term" value="F:glutaminyl-tRNA synthase (glutamine-hydrolyzing) activity"/>
    <property type="evidence" value="ECO:0007669"/>
    <property type="project" value="UniProtKB-UniRule"/>
</dbReference>
<keyword evidence="5 10" id="KW-0067">ATP-binding</keyword>
<dbReference type="PANTHER" id="PTHR11659">
    <property type="entry name" value="GLUTAMYL-TRNA GLN AMIDOTRANSFERASE SUBUNIT B MITOCHONDRIAL AND PROKARYOTIC PET112-RELATED"/>
    <property type="match status" value="1"/>
</dbReference>
<dbReference type="InterPro" id="IPR006075">
    <property type="entry name" value="Asn/Gln-tRNA_Trfase_suB/E_cat"/>
</dbReference>
<protein>
    <recommendedName>
        <fullName evidence="10">Aspartyl/glutamyl-tRNA(Asn/Gln) amidotransferase subunit B</fullName>
        <shortName evidence="10">Asp/Glu-ADT subunit B</shortName>
        <ecNumber evidence="10">6.3.5.-</ecNumber>
    </recommendedName>
</protein>
<evidence type="ECO:0000256" key="3">
    <source>
        <dbReference type="ARBA" id="ARBA00022598"/>
    </source>
</evidence>
<comment type="function">
    <text evidence="7 10">Allows the formation of correctly charged Asn-tRNA(Asn) or Gln-tRNA(Gln) through the transamidation of misacylated Asp-tRNA(Asn) or Glu-tRNA(Gln) in organisms which lack either or both of asparaginyl-tRNA or glutaminyl-tRNA synthetases. The reaction takes place in the presence of glutamine and ATP through an activated phospho-Asp-tRNA(Asn) or phospho-Glu-tRNA(Gln).</text>
</comment>
<organism evidence="12 13">
    <name type="scientific">candidate division WWE3 bacterium</name>
    <dbReference type="NCBI Taxonomy" id="2053526"/>
    <lineage>
        <taxon>Bacteria</taxon>
        <taxon>Katanobacteria</taxon>
    </lineage>
</organism>
<dbReference type="FunFam" id="1.10.10.410:FF:000001">
    <property type="entry name" value="Aspartyl/glutamyl-tRNA(Asn/Gln) amidotransferase subunit B"/>
    <property type="match status" value="1"/>
</dbReference>
<dbReference type="InterPro" id="IPR023168">
    <property type="entry name" value="GatB_Yqey_C_2"/>
</dbReference>
<dbReference type="InterPro" id="IPR018027">
    <property type="entry name" value="Asn/Gln_amidotransferase"/>
</dbReference>
<dbReference type="Gene3D" id="1.10.10.410">
    <property type="match status" value="1"/>
</dbReference>
<dbReference type="EMBL" id="JAGQNY010000011">
    <property type="protein sequence ID" value="MCA9302323.1"/>
    <property type="molecule type" value="Genomic_DNA"/>
</dbReference>
<evidence type="ECO:0000256" key="6">
    <source>
        <dbReference type="ARBA" id="ARBA00022917"/>
    </source>
</evidence>
<sequence>MTKDFRLILGLEIHLHVKTAKKMFCNCSADIYSAEPNTHVCPTCLGLPGALPVPNKHAVELTQLLGIALGCTLNLDSRFDRKHYFYHDLPKGYQLSQYDQPLCVGGSLKLRNGKTIELERIHLEEDTAKSFHSKDDTLIDFNKSGMPLIEVVTKPVITSAEDAAEFGRMLRDLARFLNISDADMEKGQMRVEPNISVRTVEMERANELPEYKVEVKNINSFKYMEKAIRYEVKRQTEILIGGKMPAQENRGYDEKADATLPQRSKEDAHDYRYFPDPDIPPMRFDQAYFDGLKSSMPELPGAAYLRLTSVLGLSAVAAEMLTSGPGLGLLQKFNDLSQVADPVKVANLLLNKPGYRDLEKDEFLQKMQSDESTIDDADIILATVKNVIAQNNKAVEDYRSGKDSAIQYLVGQVMRETKGKANPGLSEELILKELMS</sequence>
<evidence type="ECO:0000313" key="12">
    <source>
        <dbReference type="EMBL" id="MCA9302323.1"/>
    </source>
</evidence>
<evidence type="ECO:0000313" key="13">
    <source>
        <dbReference type="Proteomes" id="UP000714817"/>
    </source>
</evidence>
<dbReference type="GO" id="GO:0070681">
    <property type="term" value="P:glutaminyl-tRNAGln biosynthesis via transamidation"/>
    <property type="evidence" value="ECO:0007669"/>
    <property type="project" value="TreeGrafter"/>
</dbReference>
<evidence type="ECO:0000256" key="8">
    <source>
        <dbReference type="ARBA" id="ARBA00047380"/>
    </source>
</evidence>
<comment type="subunit">
    <text evidence="2 10">Heterotrimer of A, B and C subunits.</text>
</comment>
<dbReference type="HAMAP" id="MF_00121">
    <property type="entry name" value="GatB"/>
    <property type="match status" value="1"/>
</dbReference>
<dbReference type="InterPro" id="IPR004413">
    <property type="entry name" value="GatB"/>
</dbReference>
<dbReference type="InterPro" id="IPR003789">
    <property type="entry name" value="Asn/Gln_tRNA_amidoTrase-B-like"/>
</dbReference>
<dbReference type="SUPFAM" id="SSF89095">
    <property type="entry name" value="GatB/YqeY motif"/>
    <property type="match status" value="1"/>
</dbReference>
<dbReference type="AlphaFoldDB" id="A0A955E1Z1"/>
<proteinExistence type="inferred from homology"/>
<dbReference type="InterPro" id="IPR017959">
    <property type="entry name" value="Asn/Gln-tRNA_amidoTrfase_suB/E"/>
</dbReference>
<reference evidence="12" key="2">
    <citation type="journal article" date="2021" name="Microbiome">
        <title>Successional dynamics and alternative stable states in a saline activated sludge microbial community over 9 years.</title>
        <authorList>
            <person name="Wang Y."/>
            <person name="Ye J."/>
            <person name="Ju F."/>
            <person name="Liu L."/>
            <person name="Boyd J.A."/>
            <person name="Deng Y."/>
            <person name="Parks D.H."/>
            <person name="Jiang X."/>
            <person name="Yin X."/>
            <person name="Woodcroft B.J."/>
            <person name="Tyson G.W."/>
            <person name="Hugenholtz P."/>
            <person name="Polz M.F."/>
            <person name="Zhang T."/>
        </authorList>
    </citation>
    <scope>NUCLEOTIDE SEQUENCE</scope>
    <source>
        <strain evidence="12">HKST-UBA80</strain>
    </source>
</reference>
<dbReference type="SUPFAM" id="SSF55931">
    <property type="entry name" value="Glutamine synthetase/guanido kinase"/>
    <property type="match status" value="1"/>
</dbReference>
<dbReference type="Pfam" id="PF02637">
    <property type="entry name" value="GatB_Yqey"/>
    <property type="match status" value="1"/>
</dbReference>
<keyword evidence="4 10" id="KW-0547">Nucleotide-binding</keyword>
<evidence type="ECO:0000259" key="11">
    <source>
        <dbReference type="SMART" id="SM00845"/>
    </source>
</evidence>
<dbReference type="Proteomes" id="UP000714817">
    <property type="component" value="Unassembled WGS sequence"/>
</dbReference>
<evidence type="ECO:0000256" key="7">
    <source>
        <dbReference type="ARBA" id="ARBA00024799"/>
    </source>
</evidence>
<reference evidence="12" key="1">
    <citation type="submission" date="2020-04" db="EMBL/GenBank/DDBJ databases">
        <authorList>
            <person name="Zhang T."/>
        </authorList>
    </citation>
    <scope>NUCLEOTIDE SEQUENCE</scope>
    <source>
        <strain evidence="12">HKST-UBA80</strain>
    </source>
</reference>
<evidence type="ECO:0000256" key="5">
    <source>
        <dbReference type="ARBA" id="ARBA00022840"/>
    </source>
</evidence>
<comment type="catalytic activity">
    <reaction evidence="8 10">
        <text>L-aspartyl-tRNA(Asn) + L-glutamine + ATP + H2O = L-asparaginyl-tRNA(Asn) + L-glutamate + ADP + phosphate + 2 H(+)</text>
        <dbReference type="Rhea" id="RHEA:14513"/>
        <dbReference type="Rhea" id="RHEA-COMP:9674"/>
        <dbReference type="Rhea" id="RHEA-COMP:9677"/>
        <dbReference type="ChEBI" id="CHEBI:15377"/>
        <dbReference type="ChEBI" id="CHEBI:15378"/>
        <dbReference type="ChEBI" id="CHEBI:29985"/>
        <dbReference type="ChEBI" id="CHEBI:30616"/>
        <dbReference type="ChEBI" id="CHEBI:43474"/>
        <dbReference type="ChEBI" id="CHEBI:58359"/>
        <dbReference type="ChEBI" id="CHEBI:78515"/>
        <dbReference type="ChEBI" id="CHEBI:78516"/>
        <dbReference type="ChEBI" id="CHEBI:456216"/>
    </reaction>
</comment>
<gene>
    <name evidence="10 12" type="primary">gatB</name>
    <name evidence="12" type="ORF">KDA10_03135</name>
</gene>
<comment type="caution">
    <text evidence="12">The sequence shown here is derived from an EMBL/GenBank/DDBJ whole genome shotgun (WGS) entry which is preliminary data.</text>
</comment>
<dbReference type="GO" id="GO:0005524">
    <property type="term" value="F:ATP binding"/>
    <property type="evidence" value="ECO:0007669"/>
    <property type="project" value="UniProtKB-KW"/>
</dbReference>
<comment type="catalytic activity">
    <reaction evidence="9 10">
        <text>L-glutamyl-tRNA(Gln) + L-glutamine + ATP + H2O = L-glutaminyl-tRNA(Gln) + L-glutamate + ADP + phosphate + H(+)</text>
        <dbReference type="Rhea" id="RHEA:17521"/>
        <dbReference type="Rhea" id="RHEA-COMP:9681"/>
        <dbReference type="Rhea" id="RHEA-COMP:9684"/>
        <dbReference type="ChEBI" id="CHEBI:15377"/>
        <dbReference type="ChEBI" id="CHEBI:15378"/>
        <dbReference type="ChEBI" id="CHEBI:29985"/>
        <dbReference type="ChEBI" id="CHEBI:30616"/>
        <dbReference type="ChEBI" id="CHEBI:43474"/>
        <dbReference type="ChEBI" id="CHEBI:58359"/>
        <dbReference type="ChEBI" id="CHEBI:78520"/>
        <dbReference type="ChEBI" id="CHEBI:78521"/>
        <dbReference type="ChEBI" id="CHEBI:456216"/>
    </reaction>
</comment>
<dbReference type="NCBIfam" id="TIGR00133">
    <property type="entry name" value="gatB"/>
    <property type="match status" value="1"/>
</dbReference>
<accession>A0A955E1Z1</accession>
<dbReference type="SMART" id="SM00845">
    <property type="entry name" value="GatB_Yqey"/>
    <property type="match status" value="1"/>
</dbReference>
<keyword evidence="6 10" id="KW-0648">Protein biosynthesis</keyword>
<name>A0A955E1Z1_UNCKA</name>
<dbReference type="GO" id="GO:0006412">
    <property type="term" value="P:translation"/>
    <property type="evidence" value="ECO:0007669"/>
    <property type="project" value="UniProtKB-UniRule"/>
</dbReference>
<dbReference type="InterPro" id="IPR014746">
    <property type="entry name" value="Gln_synth/guanido_kin_cat_dom"/>
</dbReference>
<feature type="domain" description="Asn/Gln amidotransferase" evidence="11">
    <location>
        <begin position="331"/>
        <end position="434"/>
    </location>
</feature>
<evidence type="ECO:0000256" key="4">
    <source>
        <dbReference type="ARBA" id="ARBA00022741"/>
    </source>
</evidence>
<dbReference type="EC" id="6.3.5.-" evidence="10"/>
<evidence type="ECO:0000256" key="10">
    <source>
        <dbReference type="HAMAP-Rule" id="MF_00121"/>
    </source>
</evidence>
<dbReference type="NCBIfam" id="NF004012">
    <property type="entry name" value="PRK05477.1-2"/>
    <property type="match status" value="1"/>
</dbReference>